<evidence type="ECO:0000313" key="4">
    <source>
        <dbReference type="Proteomes" id="UP001500582"/>
    </source>
</evidence>
<name>A0ABP8GP20_9SPHI</name>
<gene>
    <name evidence="3" type="ORF">GCM10023149_31550</name>
</gene>
<protein>
    <submittedName>
        <fullName evidence="3">Glycosyltransferase family 4 protein</fullName>
    </submittedName>
</protein>
<organism evidence="3 4">
    <name type="scientific">Mucilaginibacter gynuensis</name>
    <dbReference type="NCBI Taxonomy" id="1302236"/>
    <lineage>
        <taxon>Bacteria</taxon>
        <taxon>Pseudomonadati</taxon>
        <taxon>Bacteroidota</taxon>
        <taxon>Sphingobacteriia</taxon>
        <taxon>Sphingobacteriales</taxon>
        <taxon>Sphingobacteriaceae</taxon>
        <taxon>Mucilaginibacter</taxon>
    </lineage>
</organism>
<dbReference type="Pfam" id="PF00534">
    <property type="entry name" value="Glycos_transf_1"/>
    <property type="match status" value="1"/>
</dbReference>
<proteinExistence type="predicted"/>
<dbReference type="Pfam" id="PF13439">
    <property type="entry name" value="Glyco_transf_4"/>
    <property type="match status" value="1"/>
</dbReference>
<dbReference type="RefSeq" id="WP_345212092.1">
    <property type="nucleotide sequence ID" value="NZ_BAABFT010000008.1"/>
</dbReference>
<feature type="domain" description="Glycosyltransferase subfamily 4-like N-terminal" evidence="2">
    <location>
        <begin position="32"/>
        <end position="151"/>
    </location>
</feature>
<dbReference type="InterPro" id="IPR001296">
    <property type="entry name" value="Glyco_trans_1"/>
</dbReference>
<keyword evidence="4" id="KW-1185">Reference proteome</keyword>
<sequence>MEVLFVSHKYPPSIGGMEKQSFELIKGMSKYVKVHTIIHQTGKSKIRFFASLNRRILKMCREHPGIAVIHYNDGLMAAICLNHKGYGHLKRTVTLHGLDVVFPNNTYRRSVLPAYRNFDQIFAVSNATARACIERGIPAEKITVIKNGVDASIADCKPRPDLLTYLSSTYEIKLHGKRILMSIGRPVKRKGFSWFIDNVMPKMSDDFILLMVGPYAQKRTFADKMFDLLPRKVRRQVSFFLGLPTDTADIQKLLARPDISEKVKHLGKLPYEDMLQLLIVADGFVMPNIPVSGDIEGFGLVCLEACLCGAKVFASAIDGITDVITHGQNGYLLPARKADAWVTALSKLTNENSKECLQPEEIKAYTLKHFSWDKMVKQYLECFHAFDHPHKTFAVKD</sequence>
<dbReference type="Gene3D" id="3.40.50.2000">
    <property type="entry name" value="Glycogen Phosphorylase B"/>
    <property type="match status" value="2"/>
</dbReference>
<dbReference type="SUPFAM" id="SSF53756">
    <property type="entry name" value="UDP-Glycosyltransferase/glycogen phosphorylase"/>
    <property type="match status" value="1"/>
</dbReference>
<evidence type="ECO:0000313" key="3">
    <source>
        <dbReference type="EMBL" id="GAA4327857.1"/>
    </source>
</evidence>
<dbReference type="PANTHER" id="PTHR12526">
    <property type="entry name" value="GLYCOSYLTRANSFERASE"/>
    <property type="match status" value="1"/>
</dbReference>
<comment type="caution">
    <text evidence="3">The sequence shown here is derived from an EMBL/GenBank/DDBJ whole genome shotgun (WGS) entry which is preliminary data.</text>
</comment>
<reference evidence="4" key="1">
    <citation type="journal article" date="2019" name="Int. J. Syst. Evol. Microbiol.">
        <title>The Global Catalogue of Microorganisms (GCM) 10K type strain sequencing project: providing services to taxonomists for standard genome sequencing and annotation.</title>
        <authorList>
            <consortium name="The Broad Institute Genomics Platform"/>
            <consortium name="The Broad Institute Genome Sequencing Center for Infectious Disease"/>
            <person name="Wu L."/>
            <person name="Ma J."/>
        </authorList>
    </citation>
    <scope>NUCLEOTIDE SEQUENCE [LARGE SCALE GENOMIC DNA]</scope>
    <source>
        <strain evidence="4">JCM 17705</strain>
    </source>
</reference>
<accession>A0ABP8GP20</accession>
<dbReference type="CDD" id="cd03801">
    <property type="entry name" value="GT4_PimA-like"/>
    <property type="match status" value="1"/>
</dbReference>
<evidence type="ECO:0000259" key="1">
    <source>
        <dbReference type="Pfam" id="PF00534"/>
    </source>
</evidence>
<feature type="domain" description="Glycosyl transferase family 1" evidence="1">
    <location>
        <begin position="176"/>
        <end position="354"/>
    </location>
</feature>
<dbReference type="InterPro" id="IPR028098">
    <property type="entry name" value="Glyco_trans_4-like_N"/>
</dbReference>
<dbReference type="EMBL" id="BAABFT010000008">
    <property type="protein sequence ID" value="GAA4327857.1"/>
    <property type="molecule type" value="Genomic_DNA"/>
</dbReference>
<evidence type="ECO:0000259" key="2">
    <source>
        <dbReference type="Pfam" id="PF13439"/>
    </source>
</evidence>
<dbReference type="Proteomes" id="UP001500582">
    <property type="component" value="Unassembled WGS sequence"/>
</dbReference>